<name>A0ABZ2QXM1_9ACTN</name>
<dbReference type="RefSeq" id="WP_407287653.1">
    <property type="nucleotide sequence ID" value="NZ_CP147982.1"/>
</dbReference>
<feature type="compositionally biased region" description="Low complexity" evidence="1">
    <location>
        <begin position="515"/>
        <end position="529"/>
    </location>
</feature>
<dbReference type="Proteomes" id="UP001626628">
    <property type="component" value="Chromosome"/>
</dbReference>
<protein>
    <submittedName>
        <fullName evidence="2">DUF6519 domain-containing protein</fullName>
    </submittedName>
</protein>
<evidence type="ECO:0000256" key="1">
    <source>
        <dbReference type="SAM" id="MobiDB-lite"/>
    </source>
</evidence>
<proteinExistence type="predicted"/>
<evidence type="ECO:0000313" key="2">
    <source>
        <dbReference type="EMBL" id="WXK79039.1"/>
    </source>
</evidence>
<feature type="compositionally biased region" description="Basic and acidic residues" evidence="1">
    <location>
        <begin position="107"/>
        <end position="116"/>
    </location>
</feature>
<accession>A0ABZ2QXM1</accession>
<feature type="region of interest" description="Disordered" evidence="1">
    <location>
        <begin position="100"/>
        <end position="127"/>
    </location>
</feature>
<dbReference type="Pfam" id="PF20129">
    <property type="entry name" value="DUF6519"/>
    <property type="match status" value="2"/>
</dbReference>
<evidence type="ECO:0000313" key="3">
    <source>
        <dbReference type="Proteomes" id="UP001626628"/>
    </source>
</evidence>
<sequence>MHADLSRLTHRPERHYSAVVAQQGRVQLDADANEQTAIQLFQARTLAADLIGEHGGPSGATGFKIALRGGGRDLDDLVIGGGRYYVDGILCDATRPRPGVPVPAHGAADDDGKDEPGGDGAGAPAAPATTWTYWEQPDGFRDPERPGDRLPGAFPYLAYLKVWERVVTAAEDPALREVALGSAMPDTAARTKVVWQVLPLPAAELGIEDHTPPIKDIRKAFADWARKQAAPGSGLAARSERPDHADDEPCLVAPDARYRGPENQLYRVEVHDGGGAKDATFKWSRENGSVTFPVDELDGTWVALATLGGDDKLDLNVGDRVEFVDTAYASRGEAAPLLRVEELDLPGRRVRLSDEPGPGVGRRPELHPFLRRWDHHEGGGRKAVERGARAERLRHGALPVEEGEWLPLEDGVEVYFAPRGTYRTGDYWLIPARTATGQVEWPADAARRPLLEPPSGIEVHFAPLAWVAGEQAEPDLRRAFRPLAADIPAADDDALAAEAEARAEEQAGYPADETSGAGYDASGAAGDAAQPAPSRSQTTAAAEAAVDEGGAG</sequence>
<keyword evidence="3" id="KW-1185">Reference proteome</keyword>
<organism evidence="2 3">
    <name type="scientific">Streptomyces sirii</name>
    <dbReference type="NCBI Taxonomy" id="3127701"/>
    <lineage>
        <taxon>Bacteria</taxon>
        <taxon>Bacillati</taxon>
        <taxon>Actinomycetota</taxon>
        <taxon>Actinomycetes</taxon>
        <taxon>Kitasatosporales</taxon>
        <taxon>Streptomycetaceae</taxon>
        <taxon>Streptomyces</taxon>
    </lineage>
</organism>
<gene>
    <name evidence="2" type="ORF">WAB15_25320</name>
</gene>
<feature type="region of interest" description="Disordered" evidence="1">
    <location>
        <begin position="497"/>
        <end position="552"/>
    </location>
</feature>
<feature type="compositionally biased region" description="Low complexity" evidence="1">
    <location>
        <begin position="540"/>
        <end position="552"/>
    </location>
</feature>
<dbReference type="InterPro" id="IPR045392">
    <property type="entry name" value="DUF6519"/>
</dbReference>
<dbReference type="EMBL" id="CP147982">
    <property type="protein sequence ID" value="WXK79039.1"/>
    <property type="molecule type" value="Genomic_DNA"/>
</dbReference>
<reference evidence="2 3" key="1">
    <citation type="submission" date="2024-03" db="EMBL/GenBank/DDBJ databases">
        <title>The complete genome of Streptomyces sirii sp.nov.</title>
        <authorList>
            <person name="Zakalyukina Y.V."/>
            <person name="Belik A.R."/>
            <person name="Biryukov M.V."/>
            <person name="Baturina O.A."/>
            <person name="Kabilov M.R."/>
        </authorList>
    </citation>
    <scope>NUCLEOTIDE SEQUENCE [LARGE SCALE GENOMIC DNA]</scope>
    <source>
        <strain evidence="2 3">BP-8</strain>
    </source>
</reference>